<evidence type="ECO:0000313" key="2">
    <source>
        <dbReference type="Proteomes" id="UP000299102"/>
    </source>
</evidence>
<protein>
    <submittedName>
        <fullName evidence="1">Uncharacterized protein</fullName>
    </submittedName>
</protein>
<dbReference type="Proteomes" id="UP000299102">
    <property type="component" value="Unassembled WGS sequence"/>
</dbReference>
<name>A0A4C1SQX9_EUMVA</name>
<comment type="caution">
    <text evidence="1">The sequence shown here is derived from an EMBL/GenBank/DDBJ whole genome shotgun (WGS) entry which is preliminary data.</text>
</comment>
<keyword evidence="2" id="KW-1185">Reference proteome</keyword>
<dbReference type="EMBL" id="BGZK01000014">
    <property type="protein sequence ID" value="GBP04623.1"/>
    <property type="molecule type" value="Genomic_DNA"/>
</dbReference>
<accession>A0A4C1SQX9</accession>
<reference evidence="1 2" key="1">
    <citation type="journal article" date="2019" name="Commun. Biol.">
        <title>The bagworm genome reveals a unique fibroin gene that provides high tensile strength.</title>
        <authorList>
            <person name="Kono N."/>
            <person name="Nakamura H."/>
            <person name="Ohtoshi R."/>
            <person name="Tomita M."/>
            <person name="Numata K."/>
            <person name="Arakawa K."/>
        </authorList>
    </citation>
    <scope>NUCLEOTIDE SEQUENCE [LARGE SCALE GENOMIC DNA]</scope>
</reference>
<gene>
    <name evidence="1" type="ORF">EVAR_3961_1</name>
</gene>
<dbReference type="AlphaFoldDB" id="A0A4C1SQX9"/>
<dbReference type="OrthoDB" id="7449887at2759"/>
<evidence type="ECO:0000313" key="1">
    <source>
        <dbReference type="EMBL" id="GBP04623.1"/>
    </source>
</evidence>
<sequence>MTKNNNVLRRYTHCHDNEGFSEVLTLPAPGIRTCRIEYVLSRPDRVAGDSMVAQRSLCRKMSAQSPLLRQQKVTWVVELGEAPQYSFAPYEKHLHHSKSPAPALIGWSEIVFQRPRVSALILQKFQFGFMITPLVTWRQSDCSTRSTPRPALGFISN</sequence>
<proteinExistence type="predicted"/>
<organism evidence="1 2">
    <name type="scientific">Eumeta variegata</name>
    <name type="common">Bagworm moth</name>
    <name type="synonym">Eumeta japonica</name>
    <dbReference type="NCBI Taxonomy" id="151549"/>
    <lineage>
        <taxon>Eukaryota</taxon>
        <taxon>Metazoa</taxon>
        <taxon>Ecdysozoa</taxon>
        <taxon>Arthropoda</taxon>
        <taxon>Hexapoda</taxon>
        <taxon>Insecta</taxon>
        <taxon>Pterygota</taxon>
        <taxon>Neoptera</taxon>
        <taxon>Endopterygota</taxon>
        <taxon>Lepidoptera</taxon>
        <taxon>Glossata</taxon>
        <taxon>Ditrysia</taxon>
        <taxon>Tineoidea</taxon>
        <taxon>Psychidae</taxon>
        <taxon>Oiketicinae</taxon>
        <taxon>Eumeta</taxon>
    </lineage>
</organism>